<dbReference type="InterPro" id="IPR045078">
    <property type="entry name" value="TST/MPST-like"/>
</dbReference>
<evidence type="ECO:0000256" key="2">
    <source>
        <dbReference type="ARBA" id="ARBA00022737"/>
    </source>
</evidence>
<dbReference type="CDD" id="cd01448">
    <property type="entry name" value="TST_Repeat_1"/>
    <property type="match status" value="1"/>
</dbReference>
<proteinExistence type="predicted"/>
<dbReference type="Pfam" id="PF00581">
    <property type="entry name" value="Rhodanese"/>
    <property type="match status" value="2"/>
</dbReference>
<evidence type="ECO:0000259" key="3">
    <source>
        <dbReference type="PROSITE" id="PS50206"/>
    </source>
</evidence>
<dbReference type="PANTHER" id="PTHR11364">
    <property type="entry name" value="THIOSULFATE SULFERTANSFERASE"/>
    <property type="match status" value="1"/>
</dbReference>
<evidence type="ECO:0000313" key="5">
    <source>
        <dbReference type="Proteomes" id="UP000239724"/>
    </source>
</evidence>
<sequence>MTGFVHPEYLVETDWLAQHLNDVVVLDCTIHLIPDPKITYVIKPGREDFEKSHIPGAQFCDVSRDVSDTAQKLNFMRQKPEDFAAAMRRFGISNSTRVVTYSTANVWWATRVWWLLREFGHDNAAVLNGGFQKWQRENRPVETGPGKPRPAGEFTVREVRNLMVGKDAVKAAIGDAGVCTLNALLSAQHTGTGGNSYGRPGRIAGSVNVPAASLVDPETNTFLPPDELRRRLGAVGALDRPVIAYCGGGIAASADAMILTMLGHQDVKVYDASLSEWAKDPSLPMETG</sequence>
<dbReference type="SMART" id="SM00450">
    <property type="entry name" value="RHOD"/>
    <property type="match status" value="2"/>
</dbReference>
<feature type="domain" description="Rhodanese" evidence="3">
    <location>
        <begin position="201"/>
        <end position="286"/>
    </location>
</feature>
<accession>A0A2S6NP40</accession>
<dbReference type="RefSeq" id="WP_104516944.1">
    <property type="nucleotide sequence ID" value="NZ_NHRY01000030.1"/>
</dbReference>
<dbReference type="Proteomes" id="UP000239724">
    <property type="component" value="Unassembled WGS sequence"/>
</dbReference>
<dbReference type="InterPro" id="IPR036873">
    <property type="entry name" value="Rhodanese-like_dom_sf"/>
</dbReference>
<dbReference type="CDD" id="cd01449">
    <property type="entry name" value="TST_Repeat_2"/>
    <property type="match status" value="1"/>
</dbReference>
<dbReference type="EMBL" id="NHRY01000030">
    <property type="protein sequence ID" value="PPQ39793.1"/>
    <property type="molecule type" value="Genomic_DNA"/>
</dbReference>
<dbReference type="InterPro" id="IPR001763">
    <property type="entry name" value="Rhodanese-like_dom"/>
</dbReference>
<dbReference type="PROSITE" id="PS50206">
    <property type="entry name" value="RHODANESE_3"/>
    <property type="match status" value="2"/>
</dbReference>
<protein>
    <submittedName>
        <fullName evidence="4">Sulfurtransferase</fullName>
    </submittedName>
</protein>
<name>A0A2S6NP40_RHOGL</name>
<gene>
    <name evidence="4" type="ORF">CCS01_00820</name>
</gene>
<organism evidence="4 5">
    <name type="scientific">Rhodopila globiformis</name>
    <name type="common">Rhodopseudomonas globiformis</name>
    <dbReference type="NCBI Taxonomy" id="1071"/>
    <lineage>
        <taxon>Bacteria</taxon>
        <taxon>Pseudomonadati</taxon>
        <taxon>Pseudomonadota</taxon>
        <taxon>Alphaproteobacteria</taxon>
        <taxon>Acetobacterales</taxon>
        <taxon>Acetobacteraceae</taxon>
        <taxon>Rhodopila</taxon>
    </lineage>
</organism>
<dbReference type="Gene3D" id="3.40.250.10">
    <property type="entry name" value="Rhodanese-like domain"/>
    <property type="match status" value="2"/>
</dbReference>
<keyword evidence="2" id="KW-0677">Repeat</keyword>
<dbReference type="GO" id="GO:0004792">
    <property type="term" value="F:thiosulfate-cyanide sulfurtransferase activity"/>
    <property type="evidence" value="ECO:0007669"/>
    <property type="project" value="TreeGrafter"/>
</dbReference>
<evidence type="ECO:0000313" key="4">
    <source>
        <dbReference type="EMBL" id="PPQ39793.1"/>
    </source>
</evidence>
<keyword evidence="1 4" id="KW-0808">Transferase</keyword>
<evidence type="ECO:0000256" key="1">
    <source>
        <dbReference type="ARBA" id="ARBA00022679"/>
    </source>
</evidence>
<dbReference type="AlphaFoldDB" id="A0A2S6NP40"/>
<comment type="caution">
    <text evidence="4">The sequence shown here is derived from an EMBL/GenBank/DDBJ whole genome shotgun (WGS) entry which is preliminary data.</text>
</comment>
<dbReference type="SUPFAM" id="SSF52821">
    <property type="entry name" value="Rhodanese/Cell cycle control phosphatase"/>
    <property type="match status" value="2"/>
</dbReference>
<reference evidence="4 5" key="1">
    <citation type="journal article" date="2018" name="Arch. Microbiol.">
        <title>New insights into the metabolic potential of the phototrophic purple bacterium Rhodopila globiformis DSM 161(T) from its draft genome sequence and evidence for a vanadium-dependent nitrogenase.</title>
        <authorList>
            <person name="Imhoff J.F."/>
            <person name="Rahn T."/>
            <person name="Kunzel S."/>
            <person name="Neulinger S.C."/>
        </authorList>
    </citation>
    <scope>NUCLEOTIDE SEQUENCE [LARGE SCALE GENOMIC DNA]</scope>
    <source>
        <strain evidence="4 5">DSM 161</strain>
    </source>
</reference>
<feature type="domain" description="Rhodanese" evidence="3">
    <location>
        <begin position="19"/>
        <end position="143"/>
    </location>
</feature>
<dbReference type="OrthoDB" id="9781034at2"/>
<dbReference type="PANTHER" id="PTHR11364:SF27">
    <property type="entry name" value="SULFURTRANSFERASE"/>
    <property type="match status" value="1"/>
</dbReference>
<keyword evidence="5" id="KW-1185">Reference proteome</keyword>